<name>A0A133CQV9_ENTFC</name>
<sequence>MKPEFVITMLDGEKIKIFADTLVVGYDDASNIEEKDGMFYSSQIYVNTLQGDIGVSTLATSRPLVGLIGFLSKATFFSLGDDIDSDETVIYKTSAVKSIGFK</sequence>
<reference evidence="1 2" key="1">
    <citation type="submission" date="2016-01" db="EMBL/GenBank/DDBJ databases">
        <title>Molecular Mechanisms for transfer of large genomic segments between Enterococcus faecium strains.</title>
        <authorList>
            <person name="Garcia-Solache M.A."/>
            <person name="Lebreton F."/>
            <person name="Mclaughlin R.E."/>
            <person name="Whiteaker J.D."/>
            <person name="Gilmore M.S."/>
            <person name="Rice L.B."/>
        </authorList>
    </citation>
    <scope>NUCLEOTIDE SEQUENCE [LARGE SCALE GENOMIC DNA]</scope>
    <source>
        <strain evidence="1 2">D344RRF x C68</strain>
    </source>
</reference>
<dbReference type="EMBL" id="LRHK01000001">
    <property type="protein sequence ID" value="KWX17220.1"/>
    <property type="molecule type" value="Genomic_DNA"/>
</dbReference>
<gene>
    <name evidence="1" type="ORF">AWT83_01355</name>
</gene>
<dbReference type="Proteomes" id="UP000070452">
    <property type="component" value="Unassembled WGS sequence"/>
</dbReference>
<comment type="caution">
    <text evidence="1">The sequence shown here is derived from an EMBL/GenBank/DDBJ whole genome shotgun (WGS) entry which is preliminary data.</text>
</comment>
<proteinExistence type="predicted"/>
<accession>A0A133CQV9</accession>
<organism evidence="1 2">
    <name type="scientific">Enterococcus faecium</name>
    <name type="common">Streptococcus faecium</name>
    <dbReference type="NCBI Taxonomy" id="1352"/>
    <lineage>
        <taxon>Bacteria</taxon>
        <taxon>Bacillati</taxon>
        <taxon>Bacillota</taxon>
        <taxon>Bacilli</taxon>
        <taxon>Lactobacillales</taxon>
        <taxon>Enterococcaceae</taxon>
        <taxon>Enterococcus</taxon>
    </lineage>
</organism>
<evidence type="ECO:0000313" key="2">
    <source>
        <dbReference type="Proteomes" id="UP000070452"/>
    </source>
</evidence>
<protein>
    <submittedName>
        <fullName evidence="1">Uncharacterized protein</fullName>
    </submittedName>
</protein>
<dbReference type="RefSeq" id="WP_002286674.1">
    <property type="nucleotide sequence ID" value="NZ_BHWQ01000018.1"/>
</dbReference>
<dbReference type="AlphaFoldDB" id="A0A133CQV9"/>
<evidence type="ECO:0000313" key="1">
    <source>
        <dbReference type="EMBL" id="KWX17220.1"/>
    </source>
</evidence>